<evidence type="ECO:0000313" key="7">
    <source>
        <dbReference type="Proteomes" id="UP001153737"/>
    </source>
</evidence>
<sequence>MDKQLHFSKTDIDASWGFRLVGGSDFNQPLLVVKVNENSLAEQCGLEVGDLILSINDSPTVGLTHSEVHDFITSSGLNFTLGIRRGIVPIEIIHEGELSFEFQDFLKGIQTSIEEDIFAQAADIVEKLNEENLRRNKEPSVNKQKKMVFSNATQTQLSLEDEEKTNKFSTFMMKPDKPIPKPKRKKEEPKPDQESYKVVIKRQASGRKYFKEKKVQFDQNITEMEIEARSETTEDNSQEIVDETEENNGEASDLLSIEEIHEEYEENIDHDNNNHYETEDYAEENGAEENEEQPLEIKYKPLSEIRVDSSSELSMTLEEQLLAVQKQLQALSQLPSAIQMTLDAVSKQLASIVSAKEDSEEKDKREENHENGTEDGSDEDRGCIEETSEDEARAETTQELNGGSDSSLDGDFDDDSIAEEEIEAILKRARLEEGGETEVEEEQVEEISEEERQAQIKEQEMLAKKEKDRVARPIQRPIILPGGRKWSNPEDAMPTFRKPRMSEEKIIETIEGSLEPIAGKRKGINFLKYQPPPKNLDYLQRSEVYRLVHDMEPPVRGIVSRPEKVLPEQDYYEASKEAS</sequence>
<evidence type="ECO:0000256" key="4">
    <source>
        <dbReference type="SAM" id="MobiDB-lite"/>
    </source>
</evidence>
<feature type="compositionally biased region" description="Basic and acidic residues" evidence="4">
    <location>
        <begin position="174"/>
        <end position="195"/>
    </location>
</feature>
<evidence type="ECO:0000256" key="2">
    <source>
        <dbReference type="ARBA" id="ARBA00022490"/>
    </source>
</evidence>
<dbReference type="CDD" id="cd23068">
    <property type="entry name" value="PDZ_ZASP52-like"/>
    <property type="match status" value="1"/>
</dbReference>
<keyword evidence="2" id="KW-0963">Cytoplasm</keyword>
<dbReference type="Pfam" id="PF00595">
    <property type="entry name" value="PDZ"/>
    <property type="match status" value="1"/>
</dbReference>
<feature type="domain" description="PDZ" evidence="5">
    <location>
        <begin position="4"/>
        <end position="87"/>
    </location>
</feature>
<evidence type="ECO:0000256" key="1">
    <source>
        <dbReference type="ARBA" id="ARBA00004496"/>
    </source>
</evidence>
<dbReference type="AlphaFoldDB" id="A0A9N9SKD9"/>
<dbReference type="SUPFAM" id="SSF50156">
    <property type="entry name" value="PDZ domain-like"/>
    <property type="match status" value="1"/>
</dbReference>
<proteinExistence type="predicted"/>
<dbReference type="GO" id="GO:0051371">
    <property type="term" value="F:muscle alpha-actinin binding"/>
    <property type="evidence" value="ECO:0007669"/>
    <property type="project" value="TreeGrafter"/>
</dbReference>
<dbReference type="InterPro" id="IPR001478">
    <property type="entry name" value="PDZ"/>
</dbReference>
<dbReference type="PANTHER" id="PTHR24214">
    <property type="entry name" value="PDZ AND LIM DOMAIN PROTEIN ZASP"/>
    <property type="match status" value="1"/>
</dbReference>
<feature type="region of interest" description="Disordered" evidence="4">
    <location>
        <begin position="228"/>
        <end position="253"/>
    </location>
</feature>
<dbReference type="EMBL" id="OU896715">
    <property type="protein sequence ID" value="CAG9824980.1"/>
    <property type="molecule type" value="Genomic_DNA"/>
</dbReference>
<dbReference type="PANTHER" id="PTHR24214:SF38">
    <property type="entry name" value="PDZ AND LIM DOMAIN PROTEIN ZASP-RELATED"/>
    <property type="match status" value="1"/>
</dbReference>
<dbReference type="GO" id="GO:0061061">
    <property type="term" value="P:muscle structure development"/>
    <property type="evidence" value="ECO:0007669"/>
    <property type="project" value="TreeGrafter"/>
</dbReference>
<organism evidence="6 7">
    <name type="scientific">Phaedon cochleariae</name>
    <name type="common">Mustard beetle</name>
    <dbReference type="NCBI Taxonomy" id="80249"/>
    <lineage>
        <taxon>Eukaryota</taxon>
        <taxon>Metazoa</taxon>
        <taxon>Ecdysozoa</taxon>
        <taxon>Arthropoda</taxon>
        <taxon>Hexapoda</taxon>
        <taxon>Insecta</taxon>
        <taxon>Pterygota</taxon>
        <taxon>Neoptera</taxon>
        <taxon>Endopterygota</taxon>
        <taxon>Coleoptera</taxon>
        <taxon>Polyphaga</taxon>
        <taxon>Cucujiformia</taxon>
        <taxon>Chrysomeloidea</taxon>
        <taxon>Chrysomelidae</taxon>
        <taxon>Chrysomelinae</taxon>
        <taxon>Chrysomelini</taxon>
        <taxon>Phaedon</taxon>
    </lineage>
</organism>
<feature type="compositionally biased region" description="Basic and acidic residues" evidence="4">
    <location>
        <begin position="450"/>
        <end position="471"/>
    </location>
</feature>
<feature type="compositionally biased region" description="Basic and acidic residues" evidence="4">
    <location>
        <begin position="267"/>
        <end position="278"/>
    </location>
</feature>
<evidence type="ECO:0000259" key="5">
    <source>
        <dbReference type="PROSITE" id="PS50106"/>
    </source>
</evidence>
<keyword evidence="3" id="KW-0479">Metal-binding</keyword>
<keyword evidence="7" id="KW-1185">Reference proteome</keyword>
<feature type="compositionally biased region" description="Basic and acidic residues" evidence="4">
    <location>
        <begin position="355"/>
        <end position="372"/>
    </location>
</feature>
<dbReference type="Proteomes" id="UP001153737">
    <property type="component" value="Chromosome 9"/>
</dbReference>
<name>A0A9N9SKD9_PHACE</name>
<dbReference type="Gene3D" id="2.30.42.10">
    <property type="match status" value="1"/>
</dbReference>
<feature type="compositionally biased region" description="Acidic residues" evidence="4">
    <location>
        <begin position="233"/>
        <end position="248"/>
    </location>
</feature>
<dbReference type="GO" id="GO:0030018">
    <property type="term" value="C:Z disc"/>
    <property type="evidence" value="ECO:0007669"/>
    <property type="project" value="TreeGrafter"/>
</dbReference>
<dbReference type="GO" id="GO:0030036">
    <property type="term" value="P:actin cytoskeleton organization"/>
    <property type="evidence" value="ECO:0007669"/>
    <property type="project" value="TreeGrafter"/>
</dbReference>
<keyword evidence="3" id="KW-0440">LIM domain</keyword>
<reference evidence="6" key="2">
    <citation type="submission" date="2022-10" db="EMBL/GenBank/DDBJ databases">
        <authorList>
            <consortium name="ENA_rothamsted_submissions"/>
            <consortium name="culmorum"/>
            <person name="King R."/>
        </authorList>
    </citation>
    <scope>NUCLEOTIDE SEQUENCE</scope>
</reference>
<accession>A0A9N9SKD9</accession>
<feature type="region of interest" description="Disordered" evidence="4">
    <location>
        <begin position="149"/>
        <end position="196"/>
    </location>
</feature>
<feature type="compositionally biased region" description="Acidic residues" evidence="4">
    <location>
        <begin position="408"/>
        <end position="423"/>
    </location>
</feature>
<dbReference type="GO" id="GO:0003779">
    <property type="term" value="F:actin binding"/>
    <property type="evidence" value="ECO:0007669"/>
    <property type="project" value="TreeGrafter"/>
</dbReference>
<feature type="compositionally biased region" description="Basic and acidic residues" evidence="4">
    <location>
        <begin position="424"/>
        <end position="433"/>
    </location>
</feature>
<dbReference type="PROSITE" id="PS50106">
    <property type="entry name" value="PDZ"/>
    <property type="match status" value="1"/>
</dbReference>
<dbReference type="SMART" id="SM00228">
    <property type="entry name" value="PDZ"/>
    <property type="match status" value="1"/>
</dbReference>
<dbReference type="InterPro" id="IPR036034">
    <property type="entry name" value="PDZ_sf"/>
</dbReference>
<dbReference type="GO" id="GO:0005912">
    <property type="term" value="C:adherens junction"/>
    <property type="evidence" value="ECO:0007669"/>
    <property type="project" value="TreeGrafter"/>
</dbReference>
<feature type="region of interest" description="Disordered" evidence="4">
    <location>
        <begin position="354"/>
        <end position="500"/>
    </location>
</feature>
<feature type="compositionally biased region" description="Basic and acidic residues" evidence="4">
    <location>
        <begin position="379"/>
        <end position="396"/>
    </location>
</feature>
<protein>
    <recommendedName>
        <fullName evidence="5">PDZ domain-containing protein</fullName>
    </recommendedName>
</protein>
<keyword evidence="3" id="KW-0862">Zinc</keyword>
<dbReference type="GO" id="GO:0001725">
    <property type="term" value="C:stress fiber"/>
    <property type="evidence" value="ECO:0007669"/>
    <property type="project" value="TreeGrafter"/>
</dbReference>
<evidence type="ECO:0000313" key="6">
    <source>
        <dbReference type="EMBL" id="CAG9824980.1"/>
    </source>
</evidence>
<feature type="compositionally biased region" description="Acidic residues" evidence="4">
    <location>
        <begin position="279"/>
        <end position="294"/>
    </location>
</feature>
<dbReference type="OrthoDB" id="44841at2759"/>
<reference evidence="6" key="1">
    <citation type="submission" date="2022-01" db="EMBL/GenBank/DDBJ databases">
        <authorList>
            <person name="King R."/>
        </authorList>
    </citation>
    <scope>NUCLEOTIDE SEQUENCE</scope>
</reference>
<dbReference type="InterPro" id="IPR050604">
    <property type="entry name" value="PDZ-LIM_domain"/>
</dbReference>
<evidence type="ECO:0000256" key="3">
    <source>
        <dbReference type="ARBA" id="ARBA00023038"/>
    </source>
</evidence>
<comment type="subcellular location">
    <subcellularLocation>
        <location evidence="1">Cytoplasm</location>
    </subcellularLocation>
</comment>
<feature type="compositionally biased region" description="Acidic residues" evidence="4">
    <location>
        <begin position="434"/>
        <end position="449"/>
    </location>
</feature>
<dbReference type="FunFam" id="2.30.42.10:FF:000055">
    <property type="entry name" value="PDZ and LIM domain protein 3"/>
    <property type="match status" value="1"/>
</dbReference>
<feature type="region of interest" description="Disordered" evidence="4">
    <location>
        <begin position="266"/>
        <end position="297"/>
    </location>
</feature>
<gene>
    <name evidence="6" type="ORF">PHAECO_LOCUS12458</name>
</gene>
<dbReference type="GO" id="GO:0031941">
    <property type="term" value="C:filamentous actin"/>
    <property type="evidence" value="ECO:0007669"/>
    <property type="project" value="TreeGrafter"/>
</dbReference>